<dbReference type="OrthoDB" id="513595at2759"/>
<dbReference type="PANTHER" id="PTHR13413:SF0">
    <property type="entry name" value="YLP MOTIF-CONTAINING PROTEIN 1"/>
    <property type="match status" value="1"/>
</dbReference>
<feature type="compositionally biased region" description="Polar residues" evidence="1">
    <location>
        <begin position="480"/>
        <end position="496"/>
    </location>
</feature>
<evidence type="ECO:0000313" key="2">
    <source>
        <dbReference type="EMBL" id="OQV15968.1"/>
    </source>
</evidence>
<dbReference type="PANTHER" id="PTHR13413">
    <property type="entry name" value="YLP MOTIF CONTAINING PROTEIN NUCLEAR PROTEIN ZAP"/>
    <property type="match status" value="1"/>
</dbReference>
<feature type="compositionally biased region" description="Low complexity" evidence="1">
    <location>
        <begin position="1496"/>
        <end position="1506"/>
    </location>
</feature>
<evidence type="ECO:0000256" key="1">
    <source>
        <dbReference type="SAM" id="MobiDB-lite"/>
    </source>
</evidence>
<feature type="region of interest" description="Disordered" evidence="1">
    <location>
        <begin position="337"/>
        <end position="565"/>
    </location>
</feature>
<proteinExistence type="predicted"/>
<dbReference type="InterPro" id="IPR027417">
    <property type="entry name" value="P-loop_NTPase"/>
</dbReference>
<gene>
    <name evidence="2" type="ORF">BV898_09889</name>
</gene>
<feature type="compositionally biased region" description="Low complexity" evidence="1">
    <location>
        <begin position="288"/>
        <end position="299"/>
    </location>
</feature>
<feature type="compositionally biased region" description="Basic and acidic residues" evidence="1">
    <location>
        <begin position="1469"/>
        <end position="1478"/>
    </location>
</feature>
<feature type="region of interest" description="Disordered" evidence="1">
    <location>
        <begin position="925"/>
        <end position="951"/>
    </location>
</feature>
<feature type="compositionally biased region" description="Polar residues" evidence="1">
    <location>
        <begin position="182"/>
        <end position="197"/>
    </location>
</feature>
<reference evidence="3" key="1">
    <citation type="submission" date="2017-01" db="EMBL/GenBank/DDBJ databases">
        <title>Comparative genomics of anhydrobiosis in the tardigrade Hypsibius dujardini.</title>
        <authorList>
            <person name="Yoshida Y."/>
            <person name="Koutsovoulos G."/>
            <person name="Laetsch D."/>
            <person name="Stevens L."/>
            <person name="Kumar S."/>
            <person name="Horikawa D."/>
            <person name="Ishino K."/>
            <person name="Komine S."/>
            <person name="Tomita M."/>
            <person name="Blaxter M."/>
            <person name="Arakawa K."/>
        </authorList>
    </citation>
    <scope>NUCLEOTIDE SEQUENCE [LARGE SCALE GENOMIC DNA]</scope>
    <source>
        <strain evidence="3">Z151</strain>
    </source>
</reference>
<feature type="region of interest" description="Disordered" evidence="1">
    <location>
        <begin position="1"/>
        <end position="197"/>
    </location>
</feature>
<feature type="compositionally biased region" description="Polar residues" evidence="1">
    <location>
        <begin position="394"/>
        <end position="409"/>
    </location>
</feature>
<dbReference type="SUPFAM" id="SSF52540">
    <property type="entry name" value="P-loop containing nucleoside triphosphate hydrolases"/>
    <property type="match status" value="1"/>
</dbReference>
<dbReference type="GO" id="GO:0032204">
    <property type="term" value="P:regulation of telomere maintenance"/>
    <property type="evidence" value="ECO:0007669"/>
    <property type="project" value="TreeGrafter"/>
</dbReference>
<feature type="compositionally biased region" description="Polar residues" evidence="1">
    <location>
        <begin position="436"/>
        <end position="452"/>
    </location>
</feature>
<accession>A0A1W0WL84</accession>
<name>A0A1W0WL84_HYPEX</name>
<feature type="compositionally biased region" description="Low complexity" evidence="1">
    <location>
        <begin position="619"/>
        <end position="628"/>
    </location>
</feature>
<feature type="compositionally biased region" description="Low complexity" evidence="1">
    <location>
        <begin position="39"/>
        <end position="48"/>
    </location>
</feature>
<dbReference type="GO" id="GO:0005634">
    <property type="term" value="C:nucleus"/>
    <property type="evidence" value="ECO:0007669"/>
    <property type="project" value="InterPro"/>
</dbReference>
<comment type="caution">
    <text evidence="2">The sequence shown here is derived from an EMBL/GenBank/DDBJ whole genome shotgun (WGS) entry which is preliminary data.</text>
</comment>
<feature type="compositionally biased region" description="Basic and acidic residues" evidence="1">
    <location>
        <begin position="1444"/>
        <end position="1461"/>
    </location>
</feature>
<feature type="compositionally biased region" description="Low complexity" evidence="1">
    <location>
        <begin position="116"/>
        <end position="133"/>
    </location>
</feature>
<dbReference type="Gene3D" id="3.40.50.300">
    <property type="entry name" value="P-loop containing nucleotide triphosphate hydrolases"/>
    <property type="match status" value="1"/>
</dbReference>
<feature type="region of interest" description="Disordered" evidence="1">
    <location>
        <begin position="277"/>
        <end position="323"/>
    </location>
</feature>
<dbReference type="EMBL" id="MTYJ01000080">
    <property type="protein sequence ID" value="OQV15968.1"/>
    <property type="molecule type" value="Genomic_DNA"/>
</dbReference>
<feature type="compositionally biased region" description="Basic and acidic residues" evidence="1">
    <location>
        <begin position="1083"/>
        <end position="1098"/>
    </location>
</feature>
<feature type="region of interest" description="Disordered" evidence="1">
    <location>
        <begin position="1173"/>
        <end position="1209"/>
    </location>
</feature>
<feature type="compositionally biased region" description="Pro residues" evidence="1">
    <location>
        <begin position="423"/>
        <end position="434"/>
    </location>
</feature>
<protein>
    <submittedName>
        <fullName evidence="2">YLP motif-containing protein 1</fullName>
    </submittedName>
</protein>
<dbReference type="InterPro" id="IPR026314">
    <property type="entry name" value="YLP_motif_con_p1"/>
</dbReference>
<feature type="compositionally biased region" description="Low complexity" evidence="1">
    <location>
        <begin position="1043"/>
        <end position="1082"/>
    </location>
</feature>
<feature type="compositionally biased region" description="Polar residues" evidence="1">
    <location>
        <begin position="337"/>
        <end position="379"/>
    </location>
</feature>
<dbReference type="Proteomes" id="UP000192578">
    <property type="component" value="Unassembled WGS sequence"/>
</dbReference>
<feature type="compositionally biased region" description="Basic and acidic residues" evidence="1">
    <location>
        <begin position="599"/>
        <end position="618"/>
    </location>
</feature>
<evidence type="ECO:0000313" key="3">
    <source>
        <dbReference type="Proteomes" id="UP000192578"/>
    </source>
</evidence>
<feature type="compositionally biased region" description="Basic and acidic residues" evidence="1">
    <location>
        <begin position="1118"/>
        <end position="1128"/>
    </location>
</feature>
<feature type="compositionally biased region" description="Low complexity" evidence="1">
    <location>
        <begin position="90"/>
        <end position="105"/>
    </location>
</feature>
<feature type="region of interest" description="Disordered" evidence="1">
    <location>
        <begin position="578"/>
        <end position="666"/>
    </location>
</feature>
<feature type="compositionally biased region" description="Pro residues" evidence="1">
    <location>
        <begin position="1"/>
        <end position="17"/>
    </location>
</feature>
<organism evidence="2 3">
    <name type="scientific">Hypsibius exemplaris</name>
    <name type="common">Freshwater tardigrade</name>
    <dbReference type="NCBI Taxonomy" id="2072580"/>
    <lineage>
        <taxon>Eukaryota</taxon>
        <taxon>Metazoa</taxon>
        <taxon>Ecdysozoa</taxon>
        <taxon>Tardigrada</taxon>
        <taxon>Eutardigrada</taxon>
        <taxon>Parachela</taxon>
        <taxon>Hypsibioidea</taxon>
        <taxon>Hypsibiidae</taxon>
        <taxon>Hypsibius</taxon>
    </lineage>
</organism>
<feature type="compositionally biased region" description="Pro residues" evidence="1">
    <location>
        <begin position="144"/>
        <end position="158"/>
    </location>
</feature>
<keyword evidence="3" id="KW-1185">Reference proteome</keyword>
<feature type="compositionally biased region" description="Acidic residues" evidence="1">
    <location>
        <begin position="512"/>
        <end position="529"/>
    </location>
</feature>
<sequence length="1506" mass="165556">MRGIQPFPPQRFPPRHPPQYGDSSGAAMRPPYGQPNFPPGQFQPQHPQMRPPNPNFGPPRQARPPFFQPQPQPPQRVLFSGPPQQPRFPDPSQQYQPYPDYSNPSEAGAYGNGHSAAPQQQQCLPQGALQQPQYGAGLPQYQAQPPPNSGFGGGPPPNGSFSGGQQFGQSMGAPNGAPDGSMASQSGIAEAQASQGNQMQALFEAVSTAEHEEQFEAYLNKWEAYYTAYREQCRSTYDPSSFEAHNTQFQSYLDYLTQYRTALAQRKAVRIAAEAAAALPPPPPPPSTAAASPSAPVRAAKPEPQFLRAPPPAPNTGGQLPGSVRPAQFAILEQSQLRGQAPSNTRQQVPVSNQSGYQPNLSGLSTTQHYTGQAQSGTTEPHRLYNQAMPRFPQPQQGNNFAGAPQQNLPARPMGGLLQNPTFPHPPLRFPPPAQDKQNQQTKPQESVSQIKPNLDAPGPTSWQAPAPSVLNRTADGAATNRSRPGASGNSNSRNFSADGAAANRDFSSDDYALDMDQDNDMNGWEEDASAAYGNPKRESKPSRPEPPSKPQMETRNGGRMDNSGEDRLYEELKKLKEFLPPPRRPSPIYNPHQPGGRQQRDSRFEHDSRDSERDYHQRGNGQQQQRGIMDDERRYQRTLGSDPAMDIRDHLNRNRPINPQDDYRGGHNRDPSILGNFASPIQAISTVVGGGYGGHSSTAPLAMRAPQPTMQAPVLAAVQMLTPQQQQMQQEGLYDNRFRTQGPATESYREPMYPARVQVPLQSAPPSNQQPHLSADIVSRVGPARRMMEALSQNRPIQTNELLSIISSVKTDTLVNNQPAPQPANAPSVTSELAGLLRQIQALVGPALAATVAAPSQQQQVPPPRPEPVGQPIQRLSSLSQLPRPSPVDAMAPPMKPLFRGVPIPPTQPDAVEVAAAALRAQLRGDTRPAQTDARLSRFDEPSLPVPEPKQRNLVSIRQLPDAPAPKPYGTYQSAPASSTPVNGAVMTELGMSEPQVIEAMERVRALVGNMLSQDQAAQLMAMMRSTITGGSLPVGGPPQPAFTQQQLPQPPQQYHQGLLPNPQFSESYRQRSPSPPYSSRSPERGGHTDRRYDRGGSRYLARQSRSPVERRRSRSLSREREQRDRPPSSASHTSGGDRRIPSAAQGFFAKALQHRNLGLGVGGVPGPGVGGVHLQGPLVPPGFGRPPRAPDRSTDRPSQQGQGAELRASITPLDELVPRAVKTKKLAFLLRGPPGSGKSWVARKIKELEPDTRILSMDDYFEVETDVDHVDSKGRHTSKKGTVYQYEEKQEAKYRQELEKLFRKKTEDSYCSCLVVDACNERLAYFMDMVMFGTRNGFEVFIGEMPGMKPYELERKSTHFRSASDIAEIVRNWEPTPSSLFRVDLKKLVAEMPVWNPERSQDLPERICMKFSGWKVPSKSKWEVDDEDDKDVETTSKGTSWVEKDSTDTKKRMSVDWVEKPAPTPCPDKKSAEKPDNGTGASTSKERNYRSRSRSPNSPAKKKR</sequence>
<feature type="region of interest" description="Disordered" evidence="1">
    <location>
        <begin position="1424"/>
        <end position="1506"/>
    </location>
</feature>
<feature type="region of interest" description="Disordered" evidence="1">
    <location>
        <begin position="1030"/>
        <end position="1142"/>
    </location>
</feature>